<sequence length="152" mass="16283">MPPPAAPGFRPGGMRRLASRRSDHADHRAQQAPQRRCRGDGGQRAGFSRGGESGGAFLEARSSCAVRVGRRARSPLAGLRPAWGWDSAHDFLAGQAARGQGNRPPSRAGGPRGAVFSATKRSKTGARGWSRQSVARSASLRLFDRQQVFPRV</sequence>
<feature type="region of interest" description="Disordered" evidence="1">
    <location>
        <begin position="1"/>
        <end position="55"/>
    </location>
</feature>
<proteinExistence type="predicted"/>
<keyword evidence="3" id="KW-1185">Reference proteome</keyword>
<feature type="region of interest" description="Disordered" evidence="1">
    <location>
        <begin position="94"/>
        <end position="131"/>
    </location>
</feature>
<dbReference type="Proteomes" id="UP000886998">
    <property type="component" value="Unassembled WGS sequence"/>
</dbReference>
<dbReference type="AlphaFoldDB" id="A0A8X6XIB0"/>
<organism evidence="2 3">
    <name type="scientific">Trichonephila inaurata madagascariensis</name>
    <dbReference type="NCBI Taxonomy" id="2747483"/>
    <lineage>
        <taxon>Eukaryota</taxon>
        <taxon>Metazoa</taxon>
        <taxon>Ecdysozoa</taxon>
        <taxon>Arthropoda</taxon>
        <taxon>Chelicerata</taxon>
        <taxon>Arachnida</taxon>
        <taxon>Araneae</taxon>
        <taxon>Araneomorphae</taxon>
        <taxon>Entelegynae</taxon>
        <taxon>Araneoidea</taxon>
        <taxon>Nephilidae</taxon>
        <taxon>Trichonephila</taxon>
        <taxon>Trichonephila inaurata</taxon>
    </lineage>
</organism>
<feature type="compositionally biased region" description="Gly residues" evidence="1">
    <location>
        <begin position="40"/>
        <end position="54"/>
    </location>
</feature>
<evidence type="ECO:0000313" key="3">
    <source>
        <dbReference type="Proteomes" id="UP000886998"/>
    </source>
</evidence>
<accession>A0A8X6XIB0</accession>
<evidence type="ECO:0000256" key="1">
    <source>
        <dbReference type="SAM" id="MobiDB-lite"/>
    </source>
</evidence>
<gene>
    <name evidence="2" type="ORF">TNIN_500371</name>
</gene>
<name>A0A8X6XIB0_9ARAC</name>
<dbReference type="EMBL" id="BMAV01008988">
    <property type="protein sequence ID" value="GFY52964.1"/>
    <property type="molecule type" value="Genomic_DNA"/>
</dbReference>
<evidence type="ECO:0000313" key="2">
    <source>
        <dbReference type="EMBL" id="GFY52964.1"/>
    </source>
</evidence>
<reference evidence="2" key="1">
    <citation type="submission" date="2020-08" db="EMBL/GenBank/DDBJ databases">
        <title>Multicomponent nature underlies the extraordinary mechanical properties of spider dragline silk.</title>
        <authorList>
            <person name="Kono N."/>
            <person name="Nakamura H."/>
            <person name="Mori M."/>
            <person name="Yoshida Y."/>
            <person name="Ohtoshi R."/>
            <person name="Malay A.D."/>
            <person name="Moran D.A.P."/>
            <person name="Tomita M."/>
            <person name="Numata K."/>
            <person name="Arakawa K."/>
        </authorList>
    </citation>
    <scope>NUCLEOTIDE SEQUENCE</scope>
</reference>
<comment type="caution">
    <text evidence="2">The sequence shown here is derived from an EMBL/GenBank/DDBJ whole genome shotgun (WGS) entry which is preliminary data.</text>
</comment>
<protein>
    <submittedName>
        <fullName evidence="2">Uncharacterized protein</fullName>
    </submittedName>
</protein>
<feature type="compositionally biased region" description="Low complexity" evidence="1">
    <location>
        <begin position="7"/>
        <end position="16"/>
    </location>
</feature>
<feature type="compositionally biased region" description="Basic and acidic residues" evidence="1">
    <location>
        <begin position="20"/>
        <end position="29"/>
    </location>
</feature>